<reference evidence="10" key="1">
    <citation type="submission" date="2023-03" db="EMBL/GenBank/DDBJ databases">
        <title>Chromosome-level genomes of two armyworms, Mythimna separata and Mythimna loreyi, provide insights into the biosynthesis and reception of sex pheromones.</title>
        <authorList>
            <person name="Zhao H."/>
        </authorList>
    </citation>
    <scope>NUCLEOTIDE SEQUENCE</scope>
    <source>
        <strain evidence="10">BeijingLab</strain>
        <tissue evidence="10">Pupa</tissue>
    </source>
</reference>
<dbReference type="PROSITE" id="PS50240">
    <property type="entry name" value="TRYPSIN_DOM"/>
    <property type="match status" value="1"/>
</dbReference>
<keyword evidence="6" id="KW-1205">Fibrinolytic toxin</keyword>
<dbReference type="PRINTS" id="PR00722">
    <property type="entry name" value="CHYMOTRYPSIN"/>
</dbReference>
<keyword evidence="3" id="KW-1015">Disulfide bond</keyword>
<keyword evidence="8" id="KW-0732">Signal</keyword>
<dbReference type="EMBL" id="JARGEI010000022">
    <property type="protein sequence ID" value="KAJ8711038.1"/>
    <property type="molecule type" value="Genomic_DNA"/>
</dbReference>
<evidence type="ECO:0000256" key="1">
    <source>
        <dbReference type="ARBA" id="ARBA00004239"/>
    </source>
</evidence>
<name>A0AAD7YCR7_MYTSE</name>
<comment type="subcellular location">
    <subcellularLocation>
        <location evidence="1">Secreted</location>
        <location evidence="1">Extracellular space</location>
    </subcellularLocation>
</comment>
<feature type="compositionally biased region" description="Low complexity" evidence="7">
    <location>
        <begin position="287"/>
        <end position="306"/>
    </location>
</feature>
<dbReference type="InterPro" id="IPR043504">
    <property type="entry name" value="Peptidase_S1_PA_chymotrypsin"/>
</dbReference>
<comment type="function">
    <text evidence="5">Fibrinolytic activity; shows preferential cleavage of Arg-Gly bonds in all three fibrinogen chains. Contact with the caterpillars causes severe bleeding, due the anticoagulant effect of the protein.</text>
</comment>
<dbReference type="PANTHER" id="PTHR24250:SF50">
    <property type="entry name" value="PEPTIDASE S1 DOMAIN-CONTAINING PROTEIN"/>
    <property type="match status" value="1"/>
</dbReference>
<evidence type="ECO:0000256" key="3">
    <source>
        <dbReference type="ARBA" id="ARBA00023157"/>
    </source>
</evidence>
<evidence type="ECO:0000256" key="8">
    <source>
        <dbReference type="SAM" id="SignalP"/>
    </source>
</evidence>
<evidence type="ECO:0000313" key="10">
    <source>
        <dbReference type="EMBL" id="KAJ8711038.1"/>
    </source>
</evidence>
<dbReference type="SMART" id="SM00020">
    <property type="entry name" value="Tryp_SPc"/>
    <property type="match status" value="1"/>
</dbReference>
<feature type="chain" id="PRO_5041901342" description="Peptidase S1 domain-containing protein" evidence="8">
    <location>
        <begin position="20"/>
        <end position="443"/>
    </location>
</feature>
<feature type="region of interest" description="Disordered" evidence="7">
    <location>
        <begin position="287"/>
        <end position="416"/>
    </location>
</feature>
<evidence type="ECO:0000256" key="6">
    <source>
        <dbReference type="ARBA" id="ARBA00084094"/>
    </source>
</evidence>
<evidence type="ECO:0000313" key="11">
    <source>
        <dbReference type="Proteomes" id="UP001231518"/>
    </source>
</evidence>
<keyword evidence="11" id="KW-1185">Reference proteome</keyword>
<keyword evidence="2" id="KW-0800">Toxin</keyword>
<dbReference type="InterPro" id="IPR001254">
    <property type="entry name" value="Trypsin_dom"/>
</dbReference>
<dbReference type="GO" id="GO:0006508">
    <property type="term" value="P:proteolysis"/>
    <property type="evidence" value="ECO:0007669"/>
    <property type="project" value="InterPro"/>
</dbReference>
<dbReference type="Proteomes" id="UP001231518">
    <property type="component" value="Chromosome 21"/>
</dbReference>
<dbReference type="GO" id="GO:0090729">
    <property type="term" value="F:toxin activity"/>
    <property type="evidence" value="ECO:0007669"/>
    <property type="project" value="UniProtKB-KW"/>
</dbReference>
<feature type="compositionally biased region" description="Low complexity" evidence="7">
    <location>
        <begin position="323"/>
        <end position="375"/>
    </location>
</feature>
<comment type="caution">
    <text evidence="10">The sequence shown here is derived from an EMBL/GenBank/DDBJ whole genome shotgun (WGS) entry which is preliminary data.</text>
</comment>
<dbReference type="InterPro" id="IPR009003">
    <property type="entry name" value="Peptidase_S1_PA"/>
</dbReference>
<feature type="compositionally biased region" description="Polar residues" evidence="7">
    <location>
        <begin position="307"/>
        <end position="322"/>
    </location>
</feature>
<evidence type="ECO:0000256" key="4">
    <source>
        <dbReference type="ARBA" id="ARBA00023240"/>
    </source>
</evidence>
<proteinExistence type="predicted"/>
<dbReference type="GO" id="GO:0004252">
    <property type="term" value="F:serine-type endopeptidase activity"/>
    <property type="evidence" value="ECO:0007669"/>
    <property type="project" value="InterPro"/>
</dbReference>
<dbReference type="Pfam" id="PF00089">
    <property type="entry name" value="Trypsin"/>
    <property type="match status" value="1"/>
</dbReference>
<dbReference type="FunFam" id="2.40.10.10:FF:000068">
    <property type="entry name" value="transmembrane protease serine 2"/>
    <property type="match status" value="1"/>
</dbReference>
<dbReference type="InterPro" id="IPR001314">
    <property type="entry name" value="Peptidase_S1A"/>
</dbReference>
<protein>
    <recommendedName>
        <fullName evidence="9">Peptidase S1 domain-containing protein</fullName>
    </recommendedName>
</protein>
<evidence type="ECO:0000256" key="2">
    <source>
        <dbReference type="ARBA" id="ARBA00022656"/>
    </source>
</evidence>
<evidence type="ECO:0000256" key="5">
    <source>
        <dbReference type="ARBA" id="ARBA00055534"/>
    </source>
</evidence>
<gene>
    <name evidence="10" type="ORF">PYW07_008280</name>
</gene>
<organism evidence="10 11">
    <name type="scientific">Mythimna separata</name>
    <name type="common">Oriental armyworm</name>
    <name type="synonym">Pseudaletia separata</name>
    <dbReference type="NCBI Taxonomy" id="271217"/>
    <lineage>
        <taxon>Eukaryota</taxon>
        <taxon>Metazoa</taxon>
        <taxon>Ecdysozoa</taxon>
        <taxon>Arthropoda</taxon>
        <taxon>Hexapoda</taxon>
        <taxon>Insecta</taxon>
        <taxon>Pterygota</taxon>
        <taxon>Neoptera</taxon>
        <taxon>Endopterygota</taxon>
        <taxon>Lepidoptera</taxon>
        <taxon>Glossata</taxon>
        <taxon>Ditrysia</taxon>
        <taxon>Noctuoidea</taxon>
        <taxon>Noctuidae</taxon>
        <taxon>Noctuinae</taxon>
        <taxon>Hadenini</taxon>
        <taxon>Mythimna</taxon>
    </lineage>
</organism>
<accession>A0AAD7YCR7</accession>
<feature type="signal peptide" evidence="8">
    <location>
        <begin position="1"/>
        <end position="19"/>
    </location>
</feature>
<evidence type="ECO:0000259" key="9">
    <source>
        <dbReference type="PROSITE" id="PS50240"/>
    </source>
</evidence>
<evidence type="ECO:0000256" key="7">
    <source>
        <dbReference type="SAM" id="MobiDB-lite"/>
    </source>
</evidence>
<sequence length="443" mass="48024">MLMKSGCFLFLLAVLQVSARYNHVEPDFIDYEISQEPVAVLPSSSRIVSGWEALPGQNPHHASLRMVGANGGISVCGGSIVSEEWVLTSAFCTVNRILAVVRAGLVDLTNPEYVFETAEWYIHPKYNLNSSNLQAYNIALIKLQRPVVFTELLKPIQIQSTADAFRDYAGEQVYASGHGRTSTNGPESDVLRWVYLRAISNTACRRTYSSGIFDTTICALHYNVTSQNTCNGDLGGPLVHVGSDGVPTLIGVSYFFSARGCESGLPSGYIRPGAFLLWLEEVIGMNTSTTPNSNSTSPSTPTTTTTLRYTGSTSLATTSPIFTTTINSSPSTLTTTTTPRSTDTTSPTITSSISVTPTTPTYTNSTSNTPISTIPEASTPNSTDSEDFPSEETITEQPEEDKEVDETDSAESDEDDDIAQLLKRLLVSVKVKVRLNKYNVTRN</sequence>
<dbReference type="Gene3D" id="2.40.10.10">
    <property type="entry name" value="Trypsin-like serine proteases"/>
    <property type="match status" value="1"/>
</dbReference>
<keyword evidence="4" id="KW-1199">Hemostasis impairing toxin</keyword>
<dbReference type="PANTHER" id="PTHR24250">
    <property type="entry name" value="CHYMOTRYPSIN-RELATED"/>
    <property type="match status" value="1"/>
</dbReference>
<dbReference type="CDD" id="cd00190">
    <property type="entry name" value="Tryp_SPc"/>
    <property type="match status" value="1"/>
</dbReference>
<dbReference type="GO" id="GO:0005576">
    <property type="term" value="C:extracellular region"/>
    <property type="evidence" value="ECO:0007669"/>
    <property type="project" value="UniProtKB-SubCell"/>
</dbReference>
<dbReference type="AlphaFoldDB" id="A0AAD7YCR7"/>
<dbReference type="SUPFAM" id="SSF50494">
    <property type="entry name" value="Trypsin-like serine proteases"/>
    <property type="match status" value="1"/>
</dbReference>
<feature type="domain" description="Peptidase S1" evidence="9">
    <location>
        <begin position="47"/>
        <end position="284"/>
    </location>
</feature>
<feature type="compositionally biased region" description="Acidic residues" evidence="7">
    <location>
        <begin position="384"/>
        <end position="416"/>
    </location>
</feature>